<proteinExistence type="predicted"/>
<name>A0A183SIF8_SCHSO</name>
<dbReference type="OrthoDB" id="786357at2759"/>
<evidence type="ECO:0000313" key="4">
    <source>
        <dbReference type="WBParaSite" id="SSLN_0000415001-mRNA-1"/>
    </source>
</evidence>
<dbReference type="WBParaSite" id="SSLN_0000415001-mRNA-1">
    <property type="protein sequence ID" value="SSLN_0000415001-mRNA-1"/>
    <property type="gene ID" value="SSLN_0000415001"/>
</dbReference>
<reference evidence="2 3" key="2">
    <citation type="submission" date="2018-11" db="EMBL/GenBank/DDBJ databases">
        <authorList>
            <consortium name="Pathogen Informatics"/>
        </authorList>
    </citation>
    <scope>NUCLEOTIDE SEQUENCE [LARGE SCALE GENOMIC DNA]</scope>
    <source>
        <strain evidence="2 3">NST_G2</strain>
    </source>
</reference>
<evidence type="ECO:0000256" key="1">
    <source>
        <dbReference type="SAM" id="MobiDB-lite"/>
    </source>
</evidence>
<sequence>MFTAVLMDAYHHEQPGIHIAYRTDGHHLNSRRMQAPTRESTTTVHDLLFADICKPNQALVDCKPPCVIATNTKPERVRKDPGHVSPRVDRNPPHPRHAEDPRHHPPSSPPATVTVKNTTCPTPATSVATSEYLPSATSNTTTATSTSDGDSVPTCPHCDRTLTSHIGLVGMTVIELGVCLPEVFRLVKYYSGTYLVSWQYDDAPVSIQCPEGILRRSQNSHTWFVWQQ</sequence>
<organism evidence="4">
    <name type="scientific">Schistocephalus solidus</name>
    <name type="common">Tapeworm</name>
    <dbReference type="NCBI Taxonomy" id="70667"/>
    <lineage>
        <taxon>Eukaryota</taxon>
        <taxon>Metazoa</taxon>
        <taxon>Spiralia</taxon>
        <taxon>Lophotrochozoa</taxon>
        <taxon>Platyhelminthes</taxon>
        <taxon>Cestoda</taxon>
        <taxon>Eucestoda</taxon>
        <taxon>Diphyllobothriidea</taxon>
        <taxon>Diphyllobothriidae</taxon>
        <taxon>Schistocephalus</taxon>
    </lineage>
</organism>
<dbReference type="AlphaFoldDB" id="A0A183SIF8"/>
<evidence type="ECO:0000313" key="3">
    <source>
        <dbReference type="Proteomes" id="UP000275846"/>
    </source>
</evidence>
<protein>
    <submittedName>
        <fullName evidence="2 4">Uncharacterized protein</fullName>
    </submittedName>
</protein>
<feature type="compositionally biased region" description="Basic and acidic residues" evidence="1">
    <location>
        <begin position="73"/>
        <end position="103"/>
    </location>
</feature>
<feature type="compositionally biased region" description="Polar residues" evidence="1">
    <location>
        <begin position="110"/>
        <end position="129"/>
    </location>
</feature>
<reference evidence="4" key="1">
    <citation type="submission" date="2016-06" db="UniProtKB">
        <authorList>
            <consortium name="WormBaseParasite"/>
        </authorList>
    </citation>
    <scope>IDENTIFICATION</scope>
</reference>
<dbReference type="Proteomes" id="UP000275846">
    <property type="component" value="Unassembled WGS sequence"/>
</dbReference>
<feature type="region of interest" description="Disordered" evidence="1">
    <location>
        <begin position="73"/>
        <end position="153"/>
    </location>
</feature>
<accession>A0A183SIF8</accession>
<keyword evidence="3" id="KW-1185">Reference proteome</keyword>
<gene>
    <name evidence="2" type="ORF">SSLN_LOCUS4006</name>
</gene>
<evidence type="ECO:0000313" key="2">
    <source>
        <dbReference type="EMBL" id="VDL90391.1"/>
    </source>
</evidence>
<dbReference type="EMBL" id="UYSU01032715">
    <property type="protein sequence ID" value="VDL90391.1"/>
    <property type="molecule type" value="Genomic_DNA"/>
</dbReference>
<feature type="compositionally biased region" description="Low complexity" evidence="1">
    <location>
        <begin position="135"/>
        <end position="147"/>
    </location>
</feature>